<dbReference type="STRING" id="3885.V7BUH3"/>
<dbReference type="OrthoDB" id="5835829at2759"/>
<keyword evidence="3 4" id="KW-0808">Transferase</keyword>
<evidence type="ECO:0000313" key="7">
    <source>
        <dbReference type="Proteomes" id="UP000000226"/>
    </source>
</evidence>
<evidence type="ECO:0000256" key="5">
    <source>
        <dbReference type="RuleBase" id="RU362057"/>
    </source>
</evidence>
<sequence>MKEETLVLYPALGRGHIVSMVELAIFILQTHHYSIIILLTNGFLDHPTINAYIHHISTSHPSISFLHLPPTPPPTSTTTVSFVAKLMNFMNSNTHNVTTTLSQISKTTTLKAFIIDFFCSSAMEAASSLGIPLYYFFTSGATVLALFSYFPKLHESGSVSFKDMVGVELRVPGNAPLKAVKLPEPMLEREDPAYWHVLDFCTRLSKARGIIVNTFAELEPVAVQAVADGACFPDAESAPRVYCIGPVIAEPQESEGAAGTESKECLRWLDEQPSRSVVYLCFGSRGSFSVSQLGEIAKGLERSGKRFLWVVKKPLEEDGAKQGQELAKPGDEFDLASVLPNGFLERTKERGMVVKAWAPQVEVLSRDSVGGFVSHCGWNSVLEGVVAGVPMVAWPLYAEQHVNREVMVGEMKVAVAVNEREEDGLVSGEEVEKRVREVMECKEIRERSVKLKHMALAAVSDFGSSTTALANLVHSWT</sequence>
<keyword evidence="7" id="KW-1185">Reference proteome</keyword>
<dbReference type="PROSITE" id="PS00375">
    <property type="entry name" value="UDPGT"/>
    <property type="match status" value="1"/>
</dbReference>
<accession>V7BUH3</accession>
<dbReference type="GO" id="GO:0035251">
    <property type="term" value="F:UDP-glucosyltransferase activity"/>
    <property type="evidence" value="ECO:0007669"/>
    <property type="project" value="InterPro"/>
</dbReference>
<dbReference type="Proteomes" id="UP000000226">
    <property type="component" value="Chromosome 5"/>
</dbReference>
<protein>
    <recommendedName>
        <fullName evidence="5">Glycosyltransferase</fullName>
        <ecNumber evidence="5">2.4.1.-</ecNumber>
    </recommendedName>
</protein>
<dbReference type="EC" id="2.4.1.-" evidence="5"/>
<name>V7BUH3_PHAVU</name>
<dbReference type="eggNOG" id="KOG1192">
    <property type="taxonomic scope" value="Eukaryota"/>
</dbReference>
<organism evidence="6 7">
    <name type="scientific">Phaseolus vulgaris</name>
    <name type="common">Kidney bean</name>
    <name type="synonym">French bean</name>
    <dbReference type="NCBI Taxonomy" id="3885"/>
    <lineage>
        <taxon>Eukaryota</taxon>
        <taxon>Viridiplantae</taxon>
        <taxon>Streptophyta</taxon>
        <taxon>Embryophyta</taxon>
        <taxon>Tracheophyta</taxon>
        <taxon>Spermatophyta</taxon>
        <taxon>Magnoliopsida</taxon>
        <taxon>eudicotyledons</taxon>
        <taxon>Gunneridae</taxon>
        <taxon>Pentapetalae</taxon>
        <taxon>rosids</taxon>
        <taxon>fabids</taxon>
        <taxon>Fabales</taxon>
        <taxon>Fabaceae</taxon>
        <taxon>Papilionoideae</taxon>
        <taxon>50 kb inversion clade</taxon>
        <taxon>NPAAA clade</taxon>
        <taxon>indigoferoid/millettioid clade</taxon>
        <taxon>Phaseoleae</taxon>
        <taxon>Phaseolus</taxon>
    </lineage>
</organism>
<dbReference type="SMR" id="V7BUH3"/>
<dbReference type="FunFam" id="3.40.50.2000:FF:000020">
    <property type="entry name" value="Glycosyltransferase"/>
    <property type="match status" value="1"/>
</dbReference>
<dbReference type="EMBL" id="CM002292">
    <property type="protein sequence ID" value="ESW20673.1"/>
    <property type="molecule type" value="Genomic_DNA"/>
</dbReference>
<dbReference type="InterPro" id="IPR050481">
    <property type="entry name" value="UDP-glycosyltransf_plant"/>
</dbReference>
<dbReference type="Gramene" id="ESW20673">
    <property type="protein sequence ID" value="ESW20673"/>
    <property type="gene ID" value="PHAVU_005G005600g"/>
</dbReference>
<evidence type="ECO:0000256" key="2">
    <source>
        <dbReference type="ARBA" id="ARBA00022676"/>
    </source>
</evidence>
<dbReference type="PANTHER" id="PTHR48048">
    <property type="entry name" value="GLYCOSYLTRANSFERASE"/>
    <property type="match status" value="1"/>
</dbReference>
<evidence type="ECO:0000256" key="1">
    <source>
        <dbReference type="ARBA" id="ARBA00009995"/>
    </source>
</evidence>
<keyword evidence="2 4" id="KW-0328">Glycosyltransferase</keyword>
<dbReference type="CDD" id="cd03784">
    <property type="entry name" value="GT1_Gtf-like"/>
    <property type="match status" value="1"/>
</dbReference>
<dbReference type="Gene3D" id="3.40.50.2000">
    <property type="entry name" value="Glycogen Phosphorylase B"/>
    <property type="match status" value="2"/>
</dbReference>
<dbReference type="InterPro" id="IPR035595">
    <property type="entry name" value="UDP_glycos_trans_CS"/>
</dbReference>
<proteinExistence type="inferred from homology"/>
<dbReference type="SUPFAM" id="SSF53756">
    <property type="entry name" value="UDP-Glycosyltransferase/glycogen phosphorylase"/>
    <property type="match status" value="1"/>
</dbReference>
<evidence type="ECO:0000313" key="6">
    <source>
        <dbReference type="EMBL" id="ESW20673.1"/>
    </source>
</evidence>
<dbReference type="Pfam" id="PF00201">
    <property type="entry name" value="UDPGT"/>
    <property type="match status" value="1"/>
</dbReference>
<comment type="similarity">
    <text evidence="1 4">Belongs to the UDP-glycosyltransferase family.</text>
</comment>
<dbReference type="AlphaFoldDB" id="V7BUH3"/>
<reference evidence="7" key="1">
    <citation type="journal article" date="2014" name="Nat. Genet.">
        <title>A reference genome for common bean and genome-wide analysis of dual domestications.</title>
        <authorList>
            <person name="Schmutz J."/>
            <person name="McClean P.E."/>
            <person name="Mamidi S."/>
            <person name="Wu G.A."/>
            <person name="Cannon S.B."/>
            <person name="Grimwood J."/>
            <person name="Jenkins J."/>
            <person name="Shu S."/>
            <person name="Song Q."/>
            <person name="Chavarro C."/>
            <person name="Torres-Torres M."/>
            <person name="Geffroy V."/>
            <person name="Moghaddam S.M."/>
            <person name="Gao D."/>
            <person name="Abernathy B."/>
            <person name="Barry K."/>
            <person name="Blair M."/>
            <person name="Brick M.A."/>
            <person name="Chovatia M."/>
            <person name="Gepts P."/>
            <person name="Goodstein D.M."/>
            <person name="Gonzales M."/>
            <person name="Hellsten U."/>
            <person name="Hyten D.L."/>
            <person name="Jia G."/>
            <person name="Kelly J.D."/>
            <person name="Kudrna D."/>
            <person name="Lee R."/>
            <person name="Richard M.M."/>
            <person name="Miklas P.N."/>
            <person name="Osorno J.M."/>
            <person name="Rodrigues J."/>
            <person name="Thareau V."/>
            <person name="Urrea C.A."/>
            <person name="Wang M."/>
            <person name="Yu Y."/>
            <person name="Zhang M."/>
            <person name="Wing R.A."/>
            <person name="Cregan P.B."/>
            <person name="Rokhsar D.S."/>
            <person name="Jackson S.A."/>
        </authorList>
    </citation>
    <scope>NUCLEOTIDE SEQUENCE [LARGE SCALE GENOMIC DNA]</scope>
    <source>
        <strain evidence="7">cv. G19833</strain>
    </source>
</reference>
<evidence type="ECO:0000256" key="3">
    <source>
        <dbReference type="ARBA" id="ARBA00022679"/>
    </source>
</evidence>
<dbReference type="PANTHER" id="PTHR48048:SF30">
    <property type="entry name" value="GLYCOSYLTRANSFERASE"/>
    <property type="match status" value="1"/>
</dbReference>
<gene>
    <name evidence="6" type="ORF">PHAVU_005G005600g</name>
</gene>
<dbReference type="InterPro" id="IPR002213">
    <property type="entry name" value="UDP_glucos_trans"/>
</dbReference>
<evidence type="ECO:0000256" key="4">
    <source>
        <dbReference type="RuleBase" id="RU003718"/>
    </source>
</evidence>